<dbReference type="Gene3D" id="2.10.70.100">
    <property type="match status" value="1"/>
</dbReference>
<dbReference type="InterPro" id="IPR013655">
    <property type="entry name" value="PAS_fold_3"/>
</dbReference>
<name>A0A1D7U1M8_9HYPH</name>
<keyword evidence="8" id="KW-1185">Reference proteome</keyword>
<dbReference type="InterPro" id="IPR052162">
    <property type="entry name" value="Sensor_kinase/Photoreceptor"/>
</dbReference>
<keyword evidence="4" id="KW-0808">Transferase</keyword>
<accession>A0A1D7U1M8</accession>
<dbReference type="SMART" id="SM00086">
    <property type="entry name" value="PAC"/>
    <property type="match status" value="2"/>
</dbReference>
<dbReference type="PANTHER" id="PTHR43304">
    <property type="entry name" value="PHYTOCHROME-LIKE PROTEIN CPH1"/>
    <property type="match status" value="1"/>
</dbReference>
<evidence type="ECO:0000313" key="8">
    <source>
        <dbReference type="Proteomes" id="UP000094969"/>
    </source>
</evidence>
<sequence>MLAFFNEDESFGETLRFIEERIPLGIFSMALPSRKVRWSAGMFRLLGLDPATHQPSEEMFHALIHPADFGPRAEIELILRNAMPLHRDIRILNPKGQLRWVRVNAEFLLDDRGRPHRLIGSFLDISAEYEARQLIKASQRRFDAMAAACTPVWWSAGPDGRIEWLEGWEELTGQGLEQSRDWGWVEMLHPDDAERVVAERKKALAAGGVCEIDMRVRLLSGSYRWVRARSIPVRDEAGEITEWVGGCIDIHASKEGPAPGRATGGLSGAQIRGGRGIVNWSVKQLSEAAGVPVSTIRRIEEFDGFVGAHACAVEKIHQALVRAGANFVTPPDGKPAVRPA</sequence>
<proteinExistence type="predicted"/>
<gene>
    <name evidence="7" type="ORF">BHK69_13095</name>
</gene>
<comment type="catalytic activity">
    <reaction evidence="1">
        <text>ATP + protein L-histidine = ADP + protein N-phospho-L-histidine.</text>
        <dbReference type="EC" id="2.7.13.3"/>
    </reaction>
</comment>
<dbReference type="InterPro" id="IPR000014">
    <property type="entry name" value="PAS"/>
</dbReference>
<keyword evidence="5" id="KW-0418">Kinase</keyword>
<dbReference type="PROSITE" id="PS50113">
    <property type="entry name" value="PAC"/>
    <property type="match status" value="2"/>
</dbReference>
<dbReference type="Pfam" id="PF08447">
    <property type="entry name" value="PAS_3"/>
    <property type="match status" value="2"/>
</dbReference>
<dbReference type="InterPro" id="IPR010982">
    <property type="entry name" value="Lambda_DNA-bd_dom_sf"/>
</dbReference>
<protein>
    <recommendedName>
        <fullName evidence="2">histidine kinase</fullName>
        <ecNumber evidence="2">2.7.13.3</ecNumber>
    </recommendedName>
</protein>
<dbReference type="PANTHER" id="PTHR43304:SF1">
    <property type="entry name" value="PAC DOMAIN-CONTAINING PROTEIN"/>
    <property type="match status" value="1"/>
</dbReference>
<dbReference type="STRING" id="1526658.BHK69_13095"/>
<evidence type="ECO:0000259" key="6">
    <source>
        <dbReference type="PROSITE" id="PS50113"/>
    </source>
</evidence>
<dbReference type="KEGG" id="bvv:BHK69_13095"/>
<dbReference type="Gene3D" id="1.10.260.40">
    <property type="entry name" value="lambda repressor-like DNA-binding domains"/>
    <property type="match status" value="1"/>
</dbReference>
<dbReference type="AlphaFoldDB" id="A0A1D7U1M8"/>
<keyword evidence="3" id="KW-0597">Phosphoprotein</keyword>
<dbReference type="CDD" id="cd00093">
    <property type="entry name" value="HTH_XRE"/>
    <property type="match status" value="1"/>
</dbReference>
<dbReference type="InterPro" id="IPR035965">
    <property type="entry name" value="PAS-like_dom_sf"/>
</dbReference>
<feature type="domain" description="PAC" evidence="6">
    <location>
        <begin position="85"/>
        <end position="137"/>
    </location>
</feature>
<dbReference type="Proteomes" id="UP000094969">
    <property type="component" value="Chromosome"/>
</dbReference>
<dbReference type="RefSeq" id="WP_069690489.1">
    <property type="nucleotide sequence ID" value="NZ_CP017147.1"/>
</dbReference>
<dbReference type="NCBIfam" id="TIGR00229">
    <property type="entry name" value="sensory_box"/>
    <property type="match status" value="1"/>
</dbReference>
<feature type="domain" description="PAC" evidence="6">
    <location>
        <begin position="210"/>
        <end position="262"/>
    </location>
</feature>
<evidence type="ECO:0000256" key="1">
    <source>
        <dbReference type="ARBA" id="ARBA00000085"/>
    </source>
</evidence>
<dbReference type="GO" id="GO:0003677">
    <property type="term" value="F:DNA binding"/>
    <property type="evidence" value="ECO:0007669"/>
    <property type="project" value="InterPro"/>
</dbReference>
<dbReference type="SUPFAM" id="SSF55785">
    <property type="entry name" value="PYP-like sensor domain (PAS domain)"/>
    <property type="match status" value="2"/>
</dbReference>
<dbReference type="EMBL" id="CP017147">
    <property type="protein sequence ID" value="AOO81275.1"/>
    <property type="molecule type" value="Genomic_DNA"/>
</dbReference>
<dbReference type="FunFam" id="3.30.450.20:FF:000099">
    <property type="entry name" value="Sensory box sensor histidine kinase"/>
    <property type="match status" value="1"/>
</dbReference>
<evidence type="ECO:0000256" key="5">
    <source>
        <dbReference type="ARBA" id="ARBA00022777"/>
    </source>
</evidence>
<dbReference type="InterPro" id="IPR000700">
    <property type="entry name" value="PAS-assoc_C"/>
</dbReference>
<evidence type="ECO:0000313" key="7">
    <source>
        <dbReference type="EMBL" id="AOO81275.1"/>
    </source>
</evidence>
<organism evidence="7 8">
    <name type="scientific">Bosea vaviloviae</name>
    <dbReference type="NCBI Taxonomy" id="1526658"/>
    <lineage>
        <taxon>Bacteria</taxon>
        <taxon>Pseudomonadati</taxon>
        <taxon>Pseudomonadota</taxon>
        <taxon>Alphaproteobacteria</taxon>
        <taxon>Hyphomicrobiales</taxon>
        <taxon>Boseaceae</taxon>
        <taxon>Bosea</taxon>
    </lineage>
</organism>
<evidence type="ECO:0000256" key="2">
    <source>
        <dbReference type="ARBA" id="ARBA00012438"/>
    </source>
</evidence>
<evidence type="ECO:0000256" key="4">
    <source>
        <dbReference type="ARBA" id="ARBA00022679"/>
    </source>
</evidence>
<evidence type="ECO:0000256" key="3">
    <source>
        <dbReference type="ARBA" id="ARBA00022553"/>
    </source>
</evidence>
<dbReference type="GO" id="GO:0004673">
    <property type="term" value="F:protein histidine kinase activity"/>
    <property type="evidence" value="ECO:0007669"/>
    <property type="project" value="UniProtKB-EC"/>
</dbReference>
<dbReference type="InterPro" id="IPR001610">
    <property type="entry name" value="PAC"/>
</dbReference>
<dbReference type="InterPro" id="IPR001387">
    <property type="entry name" value="Cro/C1-type_HTH"/>
</dbReference>
<dbReference type="Gene3D" id="3.30.450.20">
    <property type="entry name" value="PAS domain"/>
    <property type="match status" value="2"/>
</dbReference>
<dbReference type="EC" id="2.7.13.3" evidence="2"/>
<reference evidence="7 8" key="1">
    <citation type="journal article" date="2015" name="Antonie Van Leeuwenhoek">
        <title>Bosea vaviloviae sp. nov., a new species of slow-growing rhizobia isolated from nodules of the relict species Vavilovia formosa (Stev.) Fed.</title>
        <authorList>
            <person name="Safronova V.I."/>
            <person name="Kuznetsova I.G."/>
            <person name="Sazanova A.L."/>
            <person name="Kimeklis A.K."/>
            <person name="Belimov A.A."/>
            <person name="Andronov E.E."/>
            <person name="Pinaev A.G."/>
            <person name="Chizhevskaya E.P."/>
            <person name="Pukhaev A.R."/>
            <person name="Popov K.P."/>
            <person name="Willems A."/>
            <person name="Tikhonovich I.A."/>
        </authorList>
    </citation>
    <scope>NUCLEOTIDE SEQUENCE [LARGE SCALE GENOMIC DNA]</scope>
    <source>
        <strain evidence="7 8">Vaf18</strain>
    </source>
</reference>
<dbReference type="OrthoDB" id="3782725at2"/>
<dbReference type="CDD" id="cd00130">
    <property type="entry name" value="PAS"/>
    <property type="match status" value="2"/>
</dbReference>